<evidence type="ECO:0000256" key="4">
    <source>
        <dbReference type="ARBA" id="ARBA00023054"/>
    </source>
</evidence>
<evidence type="ECO:0000256" key="6">
    <source>
        <dbReference type="SAM" id="MobiDB-lite"/>
    </source>
</evidence>
<dbReference type="Proteomes" id="UP000044602">
    <property type="component" value="Unassembled WGS sequence"/>
</dbReference>
<evidence type="ECO:0000256" key="3">
    <source>
        <dbReference type="ARBA" id="ARBA00022517"/>
    </source>
</evidence>
<feature type="region of interest" description="Disordered" evidence="6">
    <location>
        <begin position="121"/>
        <end position="232"/>
    </location>
</feature>
<dbReference type="AlphaFoldDB" id="A0A0G4MUJ0"/>
<dbReference type="GO" id="GO:0042273">
    <property type="term" value="P:ribosomal large subunit biogenesis"/>
    <property type="evidence" value="ECO:0007669"/>
    <property type="project" value="TreeGrafter"/>
</dbReference>
<dbReference type="GO" id="GO:0034399">
    <property type="term" value="C:nuclear periphery"/>
    <property type="evidence" value="ECO:0007669"/>
    <property type="project" value="TreeGrafter"/>
</dbReference>
<dbReference type="PANTHER" id="PTHR13028">
    <property type="entry name" value="RRNA PROCESSING PROTEIN EBNA1-BINDING PROTEIN-RELATED"/>
    <property type="match status" value="1"/>
</dbReference>
<comment type="similarity">
    <text evidence="2">Belongs to the EBP2 family.</text>
</comment>
<feature type="region of interest" description="Disordered" evidence="6">
    <location>
        <begin position="413"/>
        <end position="492"/>
    </location>
</feature>
<evidence type="ECO:0000256" key="1">
    <source>
        <dbReference type="ARBA" id="ARBA00004604"/>
    </source>
</evidence>
<sequence length="492" mass="53323">MPSYTQKNGGGHSGCSIMKNGGGHSGCSIMKNGGGHSGCSIMKNGGGHSGCSVMKNGGGHSGCAIIGRDAVQSVGQHLVLPSASRDLPSPTAITMGRSALRMALAAEKGRDPRDRKLKRVLKEKHRAKVDKKNIGVQDVDEDEDEDEDAEDESMDEENKSFDIDALNDSDSDSESEIEMEEKIIRPKNDPPTKKRAEKVVADDEEEDEEEDEEDVPLSDLEGEEERDDMVPHTRLTINNKAALQAALARISIDTSSSAPFATHQSIVSSKPTAEAIPNVSDDLQRELALLSQSLEAARKGRSLLIKEGVPFSRPGDYFAEMAKDDGQMQKVKEKLVEEATAKKAAADARKLRDLKKFGKQVQIAKLQERQKAKKDTLEKISLLKKKRQEGSSSNLGTNEGDLFDVAVDNEIKGYGNSKTGAGRGRNEPNAKRQKKNDKYGFGGKKRHSKSGDAVSSGDVSGFNNRRGPGVSKGRVTKSQRPGKNRRKAMASK</sequence>
<feature type="compositionally biased region" description="Low complexity" evidence="6">
    <location>
        <begin position="451"/>
        <end position="461"/>
    </location>
</feature>
<dbReference type="GO" id="GO:0030687">
    <property type="term" value="C:preribosome, large subunit precursor"/>
    <property type="evidence" value="ECO:0007669"/>
    <property type="project" value="TreeGrafter"/>
</dbReference>
<feature type="compositionally biased region" description="Basic and acidic residues" evidence="6">
    <location>
        <begin position="180"/>
        <end position="201"/>
    </location>
</feature>
<gene>
    <name evidence="7" type="ORF">BN1708_007581</name>
</gene>
<proteinExistence type="inferred from homology"/>
<evidence type="ECO:0000256" key="2">
    <source>
        <dbReference type="ARBA" id="ARBA00007336"/>
    </source>
</evidence>
<dbReference type="InterPro" id="IPR008610">
    <property type="entry name" value="Ebp2"/>
</dbReference>
<feature type="region of interest" description="Disordered" evidence="6">
    <location>
        <begin position="383"/>
        <end position="402"/>
    </location>
</feature>
<comment type="subcellular location">
    <subcellularLocation>
        <location evidence="1">Nucleus</location>
        <location evidence="1">Nucleolus</location>
    </subcellularLocation>
</comment>
<feature type="compositionally biased region" description="Acidic residues" evidence="6">
    <location>
        <begin position="138"/>
        <end position="155"/>
    </location>
</feature>
<dbReference type="GO" id="GO:0006364">
    <property type="term" value="P:rRNA processing"/>
    <property type="evidence" value="ECO:0007669"/>
    <property type="project" value="TreeGrafter"/>
</dbReference>
<organism evidence="7 8">
    <name type="scientific">Verticillium longisporum</name>
    <name type="common">Verticillium dahliae var. longisporum</name>
    <dbReference type="NCBI Taxonomy" id="100787"/>
    <lineage>
        <taxon>Eukaryota</taxon>
        <taxon>Fungi</taxon>
        <taxon>Dikarya</taxon>
        <taxon>Ascomycota</taxon>
        <taxon>Pezizomycotina</taxon>
        <taxon>Sordariomycetes</taxon>
        <taxon>Hypocreomycetidae</taxon>
        <taxon>Glomerellales</taxon>
        <taxon>Plectosphaerellaceae</taxon>
        <taxon>Verticillium</taxon>
    </lineage>
</organism>
<evidence type="ECO:0000313" key="8">
    <source>
        <dbReference type="Proteomes" id="UP000044602"/>
    </source>
</evidence>
<evidence type="ECO:0000313" key="7">
    <source>
        <dbReference type="EMBL" id="CRK37918.1"/>
    </source>
</evidence>
<feature type="compositionally biased region" description="Acidic residues" evidence="6">
    <location>
        <begin position="165"/>
        <end position="179"/>
    </location>
</feature>
<dbReference type="PANTHER" id="PTHR13028:SF0">
    <property type="entry name" value="RRNA-PROCESSING PROTEIN EBP2-RELATED"/>
    <property type="match status" value="1"/>
</dbReference>
<protein>
    <submittedName>
        <fullName evidence="7">Uncharacterized protein</fullName>
    </submittedName>
</protein>
<dbReference type="Pfam" id="PF05890">
    <property type="entry name" value="Ebp2"/>
    <property type="match status" value="1"/>
</dbReference>
<keyword evidence="4" id="KW-0175">Coiled coil</keyword>
<dbReference type="GO" id="GO:0005730">
    <property type="term" value="C:nucleolus"/>
    <property type="evidence" value="ECO:0007669"/>
    <property type="project" value="UniProtKB-SubCell"/>
</dbReference>
<keyword evidence="5" id="KW-0539">Nucleus</keyword>
<accession>A0A0G4MUJ0</accession>
<feature type="compositionally biased region" description="Basic residues" evidence="6">
    <location>
        <begin position="474"/>
        <end position="492"/>
    </location>
</feature>
<reference evidence="7 8" key="1">
    <citation type="submission" date="2015-05" db="EMBL/GenBank/DDBJ databases">
        <authorList>
            <person name="Wang D.B."/>
            <person name="Wang M."/>
        </authorList>
    </citation>
    <scope>NUCLEOTIDE SEQUENCE [LARGE SCALE GENOMIC DNA]</scope>
    <source>
        <strain evidence="7">VL1</strain>
    </source>
</reference>
<keyword evidence="8" id="KW-1185">Reference proteome</keyword>
<name>A0A0G4MUJ0_VERLO</name>
<evidence type="ECO:0000256" key="5">
    <source>
        <dbReference type="ARBA" id="ARBA00023242"/>
    </source>
</evidence>
<dbReference type="EMBL" id="CVQH01025083">
    <property type="protein sequence ID" value="CRK37918.1"/>
    <property type="molecule type" value="Genomic_DNA"/>
</dbReference>
<keyword evidence="3" id="KW-0690">Ribosome biogenesis</keyword>
<dbReference type="STRING" id="100787.A0A0G4MUJ0"/>
<feature type="compositionally biased region" description="Acidic residues" evidence="6">
    <location>
        <begin position="202"/>
        <end position="227"/>
    </location>
</feature>